<keyword evidence="7 8" id="KW-0349">Heme</keyword>
<dbReference type="FunFam" id="1.10.630.10:FF:000036">
    <property type="entry name" value="CYtochrome P450 family"/>
    <property type="match status" value="1"/>
</dbReference>
<proteinExistence type="inferred from homology"/>
<evidence type="ECO:0000256" key="5">
    <source>
        <dbReference type="ARBA" id="ARBA00023004"/>
    </source>
</evidence>
<keyword evidence="10" id="KW-1185">Reference proteome</keyword>
<dbReference type="GO" id="GO:0004497">
    <property type="term" value="F:monooxygenase activity"/>
    <property type="evidence" value="ECO:0007669"/>
    <property type="project" value="UniProtKB-KW"/>
</dbReference>
<dbReference type="GO" id="GO:0005506">
    <property type="term" value="F:iron ion binding"/>
    <property type="evidence" value="ECO:0007669"/>
    <property type="project" value="InterPro"/>
</dbReference>
<evidence type="ECO:0000256" key="7">
    <source>
        <dbReference type="PIRSR" id="PIRSR602401-1"/>
    </source>
</evidence>
<evidence type="ECO:0000313" key="9">
    <source>
        <dbReference type="EMBL" id="CAD6193426.1"/>
    </source>
</evidence>
<dbReference type="Pfam" id="PF00067">
    <property type="entry name" value="p450"/>
    <property type="match status" value="1"/>
</dbReference>
<dbReference type="InterPro" id="IPR002401">
    <property type="entry name" value="Cyt_P450_E_grp-I"/>
</dbReference>
<evidence type="ECO:0000256" key="4">
    <source>
        <dbReference type="ARBA" id="ARBA00023002"/>
    </source>
</evidence>
<dbReference type="PANTHER" id="PTHR24284:SF1">
    <property type="entry name" value="CYTOCHROME P450 FAMILY"/>
    <property type="match status" value="1"/>
</dbReference>
<dbReference type="GO" id="GO:0020037">
    <property type="term" value="F:heme binding"/>
    <property type="evidence" value="ECO:0007669"/>
    <property type="project" value="InterPro"/>
</dbReference>
<evidence type="ECO:0000256" key="8">
    <source>
        <dbReference type="RuleBase" id="RU000461"/>
    </source>
</evidence>
<protein>
    <recommendedName>
        <fullName evidence="11">Unspecific monooxygenase</fullName>
    </recommendedName>
</protein>
<evidence type="ECO:0000256" key="6">
    <source>
        <dbReference type="ARBA" id="ARBA00023033"/>
    </source>
</evidence>
<comment type="similarity">
    <text evidence="2 8">Belongs to the cytochrome P450 family.</text>
</comment>
<dbReference type="SUPFAM" id="SSF48264">
    <property type="entry name" value="Cytochrome P450"/>
    <property type="match status" value="1"/>
</dbReference>
<dbReference type="OrthoDB" id="1055148at2759"/>
<name>A0A8S1HA07_9PELO</name>
<dbReference type="PRINTS" id="PR00385">
    <property type="entry name" value="P450"/>
</dbReference>
<sequence length="476" mass="54721">MKVRRYPKGPFPLPLIGNAYNFPRNNIHLYFDSLSERYGPCFTVWIPVPVVVFTDYTYLKEAYVTQPEAFLGRSHMSPDTILQKHLNTGVLFSDGETWRTQRRTALKIFRDFGMGKNLMEEQVSRSISEMMEQLKAIPEKTGVDMFLPLQLCVGNVINETLLGYHFSYKDPAKFEHIVNVVSQHLILSSESTLAILVGVFPFLRYLPYIGYYGYRRIEENIKPLHDFIEDEVAQHVKTFNEDSAPENFVHAYLAEMRKSQEGLDMKNLTAIIVDFWVAGMETTSTSLRWHILYMIKYPEVQRKVREEVLRVVGSDRMPSMTDKPSMPYTQAVIHEVQRHSNMIPALPPHKCFEDVKVFDKNIPAGTLVFGQIWSILKHDEAFKESETFNPDRYLQDDGKTINKMVLERTVPFSIGKRACAGEGLARLELFLIFASLIQKFEFVANEPIDMTPMWGGVLNPKRFTVSLVPVHSSGSL</sequence>
<keyword evidence="6 8" id="KW-0503">Monooxygenase</keyword>
<reference evidence="9" key="1">
    <citation type="submission" date="2020-10" db="EMBL/GenBank/DDBJ databases">
        <authorList>
            <person name="Kikuchi T."/>
        </authorList>
    </citation>
    <scope>NUCLEOTIDE SEQUENCE</scope>
    <source>
        <strain evidence="9">NKZ352</strain>
    </source>
</reference>
<dbReference type="EMBL" id="CAJGYM010000035">
    <property type="protein sequence ID" value="CAD6193426.1"/>
    <property type="molecule type" value="Genomic_DNA"/>
</dbReference>
<keyword evidence="4 8" id="KW-0560">Oxidoreductase</keyword>
<dbReference type="CDD" id="cd20617">
    <property type="entry name" value="CYP1_2-like"/>
    <property type="match status" value="1"/>
</dbReference>
<keyword evidence="3 7" id="KW-0479">Metal-binding</keyword>
<evidence type="ECO:0000313" key="10">
    <source>
        <dbReference type="Proteomes" id="UP000835052"/>
    </source>
</evidence>
<dbReference type="InterPro" id="IPR036396">
    <property type="entry name" value="Cyt_P450_sf"/>
</dbReference>
<evidence type="ECO:0000256" key="2">
    <source>
        <dbReference type="ARBA" id="ARBA00010617"/>
    </source>
</evidence>
<dbReference type="PROSITE" id="PS00086">
    <property type="entry name" value="CYTOCHROME_P450"/>
    <property type="match status" value="1"/>
</dbReference>
<gene>
    <name evidence="9" type="ORF">CAUJ_LOCUS9345</name>
</gene>
<feature type="binding site" description="axial binding residue" evidence="7">
    <location>
        <position position="419"/>
    </location>
    <ligand>
        <name>heme</name>
        <dbReference type="ChEBI" id="CHEBI:30413"/>
    </ligand>
    <ligandPart>
        <name>Fe</name>
        <dbReference type="ChEBI" id="CHEBI:18248"/>
    </ligandPart>
</feature>
<dbReference type="AlphaFoldDB" id="A0A8S1HA07"/>
<evidence type="ECO:0000256" key="3">
    <source>
        <dbReference type="ARBA" id="ARBA00022723"/>
    </source>
</evidence>
<dbReference type="PRINTS" id="PR00463">
    <property type="entry name" value="EP450I"/>
</dbReference>
<dbReference type="InterPro" id="IPR001128">
    <property type="entry name" value="Cyt_P450"/>
</dbReference>
<comment type="cofactor">
    <cofactor evidence="1 7">
        <name>heme</name>
        <dbReference type="ChEBI" id="CHEBI:30413"/>
    </cofactor>
</comment>
<accession>A0A8S1HA07</accession>
<dbReference type="Proteomes" id="UP000835052">
    <property type="component" value="Unassembled WGS sequence"/>
</dbReference>
<evidence type="ECO:0000256" key="1">
    <source>
        <dbReference type="ARBA" id="ARBA00001971"/>
    </source>
</evidence>
<organism evidence="9 10">
    <name type="scientific">Caenorhabditis auriculariae</name>
    <dbReference type="NCBI Taxonomy" id="2777116"/>
    <lineage>
        <taxon>Eukaryota</taxon>
        <taxon>Metazoa</taxon>
        <taxon>Ecdysozoa</taxon>
        <taxon>Nematoda</taxon>
        <taxon>Chromadorea</taxon>
        <taxon>Rhabditida</taxon>
        <taxon>Rhabditina</taxon>
        <taxon>Rhabditomorpha</taxon>
        <taxon>Rhabditoidea</taxon>
        <taxon>Rhabditidae</taxon>
        <taxon>Peloderinae</taxon>
        <taxon>Caenorhabditis</taxon>
    </lineage>
</organism>
<comment type="caution">
    <text evidence="9">The sequence shown here is derived from an EMBL/GenBank/DDBJ whole genome shotgun (WGS) entry which is preliminary data.</text>
</comment>
<keyword evidence="5 7" id="KW-0408">Iron</keyword>
<dbReference type="InterPro" id="IPR017972">
    <property type="entry name" value="Cyt_P450_CS"/>
</dbReference>
<dbReference type="GO" id="GO:0016705">
    <property type="term" value="F:oxidoreductase activity, acting on paired donors, with incorporation or reduction of molecular oxygen"/>
    <property type="evidence" value="ECO:0007669"/>
    <property type="project" value="InterPro"/>
</dbReference>
<dbReference type="Gene3D" id="1.10.630.10">
    <property type="entry name" value="Cytochrome P450"/>
    <property type="match status" value="1"/>
</dbReference>
<dbReference type="PANTHER" id="PTHR24284">
    <property type="entry name" value="CYTOCHROME P450 FAMILY"/>
    <property type="match status" value="1"/>
</dbReference>
<evidence type="ECO:0008006" key="11">
    <source>
        <dbReference type="Google" id="ProtNLM"/>
    </source>
</evidence>